<evidence type="ECO:0000313" key="1">
    <source>
        <dbReference type="EMBL" id="KAK8489155.1"/>
    </source>
</evidence>
<accession>A0ABR2A7V6</accession>
<dbReference type="Proteomes" id="UP001396334">
    <property type="component" value="Unassembled WGS sequence"/>
</dbReference>
<proteinExistence type="predicted"/>
<reference evidence="1 2" key="1">
    <citation type="journal article" date="2024" name="G3 (Bethesda)">
        <title>Genome assembly of Hibiscus sabdariffa L. provides insights into metabolisms of medicinal natural products.</title>
        <authorList>
            <person name="Kim T."/>
        </authorList>
    </citation>
    <scope>NUCLEOTIDE SEQUENCE [LARGE SCALE GENOMIC DNA]</scope>
    <source>
        <strain evidence="1">TK-2024</strain>
        <tissue evidence="1">Old leaves</tissue>
    </source>
</reference>
<gene>
    <name evidence="1" type="ORF">V6N11_049703</name>
</gene>
<sequence length="83" mass="8900">MRGKDNRAGKQPNVFVEQNVVILFDDIIVSTAGPILSVQFCDRVHDQASSGDVRNYGVALSQKGVRIKSIGSMGKAKRGVVIG</sequence>
<protein>
    <submittedName>
        <fullName evidence="1">Uncharacterized protein</fullName>
    </submittedName>
</protein>
<organism evidence="1 2">
    <name type="scientific">Hibiscus sabdariffa</name>
    <name type="common">roselle</name>
    <dbReference type="NCBI Taxonomy" id="183260"/>
    <lineage>
        <taxon>Eukaryota</taxon>
        <taxon>Viridiplantae</taxon>
        <taxon>Streptophyta</taxon>
        <taxon>Embryophyta</taxon>
        <taxon>Tracheophyta</taxon>
        <taxon>Spermatophyta</taxon>
        <taxon>Magnoliopsida</taxon>
        <taxon>eudicotyledons</taxon>
        <taxon>Gunneridae</taxon>
        <taxon>Pentapetalae</taxon>
        <taxon>rosids</taxon>
        <taxon>malvids</taxon>
        <taxon>Malvales</taxon>
        <taxon>Malvaceae</taxon>
        <taxon>Malvoideae</taxon>
        <taxon>Hibiscus</taxon>
    </lineage>
</organism>
<comment type="caution">
    <text evidence="1">The sequence shown here is derived from an EMBL/GenBank/DDBJ whole genome shotgun (WGS) entry which is preliminary data.</text>
</comment>
<keyword evidence="2" id="KW-1185">Reference proteome</keyword>
<dbReference type="EMBL" id="JBBPBN010000324">
    <property type="protein sequence ID" value="KAK8489155.1"/>
    <property type="molecule type" value="Genomic_DNA"/>
</dbReference>
<name>A0ABR2A7V6_9ROSI</name>
<evidence type="ECO:0000313" key="2">
    <source>
        <dbReference type="Proteomes" id="UP001396334"/>
    </source>
</evidence>